<dbReference type="KEGG" id="cpm:G5S_0105"/>
<dbReference type="PANTHER" id="PTHR15337:SF11">
    <property type="entry name" value="THIOREDOXIN DOMAIN-CONTAINING PROTEIN"/>
    <property type="match status" value="1"/>
</dbReference>
<reference evidence="4 5" key="1">
    <citation type="journal article" date="2011" name="J. Bacteriol.">
        <title>Genome sequence of the obligate intracellular animal pathogen Chlamydia pecorum E58.</title>
        <authorList>
            <person name="Mojica S."/>
            <person name="Huot Creasy H."/>
            <person name="Daugherty S."/>
            <person name="Read T.D."/>
            <person name="Kim T."/>
            <person name="Kaltenboeck B."/>
            <person name="Bavoil P."/>
            <person name="Myers G.S."/>
        </authorList>
    </citation>
    <scope>NUCLEOTIDE SEQUENCE [LARGE SCALE GENOMIC DNA]</scope>
    <source>
        <strain evidence="4 5">E58</strain>
    </source>
</reference>
<protein>
    <submittedName>
        <fullName evidence="4">Thioredoxin disulfide isomerase</fullName>
    </submittedName>
</protein>
<dbReference type="Proteomes" id="UP000008305">
    <property type="component" value="Chromosome"/>
</dbReference>
<keyword evidence="1 2" id="KW-0732">Signal</keyword>
<organism evidence="4 5">
    <name type="scientific">Chlamydia pecorum (strain ATCC VR-628 / DSM 29919 / E58)</name>
    <name type="common">Chlamydophila pecorum</name>
    <dbReference type="NCBI Taxonomy" id="331635"/>
    <lineage>
        <taxon>Bacteria</taxon>
        <taxon>Pseudomonadati</taxon>
        <taxon>Chlamydiota</taxon>
        <taxon>Chlamydiia</taxon>
        <taxon>Chlamydiales</taxon>
        <taxon>Chlamydiaceae</taxon>
        <taxon>Chlamydia/Chlamydophila group</taxon>
        <taxon>Chlamydia</taxon>
    </lineage>
</organism>
<dbReference type="RefSeq" id="WP_013712211.1">
    <property type="nucleotide sequence ID" value="NC_015408.1"/>
</dbReference>
<dbReference type="InterPro" id="IPR012336">
    <property type="entry name" value="Thioredoxin-like_fold"/>
</dbReference>
<evidence type="ECO:0000256" key="1">
    <source>
        <dbReference type="ARBA" id="ARBA00022729"/>
    </source>
</evidence>
<dbReference type="InterPro" id="IPR051099">
    <property type="entry name" value="AGR/TXD"/>
</dbReference>
<feature type="chain" id="PRO_5041424186" evidence="2">
    <location>
        <begin position="31"/>
        <end position="169"/>
    </location>
</feature>
<dbReference type="InterPro" id="IPR036249">
    <property type="entry name" value="Thioredoxin-like_sf"/>
</dbReference>
<sequence length="169" mass="19559">MKYLLRMNIVRMFWVLVLPCVFLQSSQAISAESKHYFCSKDNQYCFNWESYKDAKHQSQLDGKPICLYFTGSDWCVWCEKMEEEILSSSAFVNFATKHLHMVKIDFPKSPNQKHLEPNRYELKKSYDVLGFPTMVFINADGEELARSGFEYGGGEAFVKKLKAALGIHS</sequence>
<dbReference type="InterPro" id="IPR050047">
    <property type="entry name" value="DsbH"/>
</dbReference>
<accession>A0AA34WHJ8</accession>
<proteinExistence type="predicted"/>
<gene>
    <name evidence="4" type="ordered locus">G5S_0105</name>
</gene>
<name>A0AA34WHJ8_CHLPE</name>
<dbReference type="Gene3D" id="3.40.30.10">
    <property type="entry name" value="Glutaredoxin"/>
    <property type="match status" value="1"/>
</dbReference>
<dbReference type="PANTHER" id="PTHR15337">
    <property type="entry name" value="ANTERIOR GRADIENT PROTEIN-RELATED"/>
    <property type="match status" value="1"/>
</dbReference>
<evidence type="ECO:0000259" key="3">
    <source>
        <dbReference type="PROSITE" id="PS51352"/>
    </source>
</evidence>
<dbReference type="EMBL" id="CP002608">
    <property type="protein sequence ID" value="AEB41133.1"/>
    <property type="molecule type" value="Genomic_DNA"/>
</dbReference>
<feature type="domain" description="Thioredoxin" evidence="3">
    <location>
        <begin position="17"/>
        <end position="166"/>
    </location>
</feature>
<dbReference type="InterPro" id="IPR013766">
    <property type="entry name" value="Thioredoxin_domain"/>
</dbReference>
<evidence type="ECO:0000256" key="2">
    <source>
        <dbReference type="SAM" id="SignalP"/>
    </source>
</evidence>
<evidence type="ECO:0000313" key="5">
    <source>
        <dbReference type="Proteomes" id="UP000008305"/>
    </source>
</evidence>
<dbReference type="Pfam" id="PF13098">
    <property type="entry name" value="Thioredoxin_2"/>
    <property type="match status" value="1"/>
</dbReference>
<keyword evidence="4" id="KW-0413">Isomerase</keyword>
<dbReference type="SUPFAM" id="SSF52833">
    <property type="entry name" value="Thioredoxin-like"/>
    <property type="match status" value="1"/>
</dbReference>
<dbReference type="NCBIfam" id="NF043050">
    <property type="entry name" value="DisulfRedDsbH"/>
    <property type="match status" value="1"/>
</dbReference>
<keyword evidence="5" id="KW-1185">Reference proteome</keyword>
<dbReference type="PROSITE" id="PS51352">
    <property type="entry name" value="THIOREDOXIN_2"/>
    <property type="match status" value="1"/>
</dbReference>
<dbReference type="GO" id="GO:0016853">
    <property type="term" value="F:isomerase activity"/>
    <property type="evidence" value="ECO:0007669"/>
    <property type="project" value="UniProtKB-KW"/>
</dbReference>
<evidence type="ECO:0000313" key="4">
    <source>
        <dbReference type="EMBL" id="AEB41133.1"/>
    </source>
</evidence>
<dbReference type="AlphaFoldDB" id="A0AA34WHJ8"/>
<feature type="signal peptide" evidence="2">
    <location>
        <begin position="1"/>
        <end position="30"/>
    </location>
</feature>